<evidence type="ECO:0000256" key="1">
    <source>
        <dbReference type="SAM" id="MobiDB-lite"/>
    </source>
</evidence>
<evidence type="ECO:0000256" key="2">
    <source>
        <dbReference type="SAM" id="SignalP"/>
    </source>
</evidence>
<keyword evidence="4" id="KW-1185">Reference proteome</keyword>
<evidence type="ECO:0000313" key="4">
    <source>
        <dbReference type="Proteomes" id="UP000009328"/>
    </source>
</evidence>
<sequence length="213" mass="22690">MQLSLLASLAIISTLLGSSIAAPTGGQKINIKDNGNGTSEADIPGSSQGVEFPFSENAIIEAVSLGNDVAPVVLKDSVYFINTTKIGHELSDKSNDKSKREAKWGVPDEVSSDPEFQAARAAFMAKIHGNTKTSFGKREAKWGVPDEVSSDPEFQAARAAFMAKIHGNTKTSFGKREAKWGVPDEVSSDPEFQAARAAFMAKIHGNTKTSFGK</sequence>
<keyword evidence="2" id="KW-0732">Signal</keyword>
<accession>K0KNF3</accession>
<name>K0KNF3_WICCF</name>
<evidence type="ECO:0000313" key="3">
    <source>
        <dbReference type="EMBL" id="CCH44526.1"/>
    </source>
</evidence>
<gene>
    <name evidence="3" type="ORF">BN7_4091</name>
</gene>
<organism evidence="3 4">
    <name type="scientific">Wickerhamomyces ciferrii (strain ATCC 14091 / BCRC 22168 / CBS 111 / JCM 3599 / NBRC 0793 / NRRL Y-1031 F-60-10)</name>
    <name type="common">Yeast</name>
    <name type="synonym">Pichia ciferrii</name>
    <dbReference type="NCBI Taxonomy" id="1206466"/>
    <lineage>
        <taxon>Eukaryota</taxon>
        <taxon>Fungi</taxon>
        <taxon>Dikarya</taxon>
        <taxon>Ascomycota</taxon>
        <taxon>Saccharomycotina</taxon>
        <taxon>Saccharomycetes</taxon>
        <taxon>Phaffomycetales</taxon>
        <taxon>Wickerhamomycetaceae</taxon>
        <taxon>Wickerhamomyces</taxon>
    </lineage>
</organism>
<dbReference type="HOGENOM" id="CLU_1295305_0_0_1"/>
<dbReference type="Proteomes" id="UP000009328">
    <property type="component" value="Unassembled WGS sequence"/>
</dbReference>
<comment type="caution">
    <text evidence="3">The sequence shown here is derived from an EMBL/GenBank/DDBJ whole genome shotgun (WGS) entry which is preliminary data.</text>
</comment>
<reference evidence="3 4" key="1">
    <citation type="journal article" date="2012" name="Eukaryot. Cell">
        <title>Draft genome sequence of Wickerhamomyces ciferrii NRRL Y-1031 F-60-10.</title>
        <authorList>
            <person name="Schneider J."/>
            <person name="Andrea H."/>
            <person name="Blom J."/>
            <person name="Jaenicke S."/>
            <person name="Ruckert C."/>
            <person name="Schorsch C."/>
            <person name="Szczepanowski R."/>
            <person name="Farwick M."/>
            <person name="Goesmann A."/>
            <person name="Puhler A."/>
            <person name="Schaffer S."/>
            <person name="Tauch A."/>
            <person name="Kohler T."/>
            <person name="Brinkrolf K."/>
        </authorList>
    </citation>
    <scope>NUCLEOTIDE SEQUENCE [LARGE SCALE GENOMIC DNA]</scope>
    <source>
        <strain evidence="4">ATCC 14091 / BCRC 22168 / CBS 111 / JCM 3599 / NBRC 0793 / NRRL Y-1031 F-60-10</strain>
    </source>
</reference>
<dbReference type="eggNOG" id="ENOG502S0T3">
    <property type="taxonomic scope" value="Eukaryota"/>
</dbReference>
<feature type="chain" id="PRO_5003834432" evidence="2">
    <location>
        <begin position="22"/>
        <end position="213"/>
    </location>
</feature>
<feature type="region of interest" description="Disordered" evidence="1">
    <location>
        <begin position="90"/>
        <end position="110"/>
    </location>
</feature>
<protein>
    <submittedName>
        <fullName evidence="3">Secreted protein</fullName>
    </submittedName>
</protein>
<proteinExistence type="predicted"/>
<dbReference type="FunCoup" id="K0KNF3">
    <property type="interactions" value="120"/>
</dbReference>
<dbReference type="AlphaFoldDB" id="K0KNF3"/>
<dbReference type="EMBL" id="CAIF01000138">
    <property type="protein sequence ID" value="CCH44526.1"/>
    <property type="molecule type" value="Genomic_DNA"/>
</dbReference>
<feature type="signal peptide" evidence="2">
    <location>
        <begin position="1"/>
        <end position="21"/>
    </location>
</feature>
<feature type="compositionally biased region" description="Basic and acidic residues" evidence="1">
    <location>
        <begin position="90"/>
        <end position="103"/>
    </location>
</feature>
<dbReference type="InParanoid" id="K0KNF3"/>